<keyword evidence="2" id="KW-1185">Reference proteome</keyword>
<accession>A0ACB8TI05</accession>
<sequence>MLDLPSSAVYGAPLLVLACLIVIGQYRRYSHPLPPGPRGIPFIGNILDLPKDYEWIHWAKHRGLYGPISSVSILGQPVIFLNSLDVCNDLLEKRSSIYSGRPVLPFAGEMIGWNREMILAPYGSRFRALRKLVARQIGSKAAIAAPFVRETQEYETRHFLARVCANPEDMFRDIRLMTAAIFMRISHGYTVSKNSHRPDPLLALLDTAAHEFYLATLPGTWTVDAFPILRHLPAWFPGASFKQTAACFRRTVLASAQKPIEFVKEELREKRALPSFASAGLEDPQVDEDVVVYAAASLFGGGTDTVVATQMTFVLAMILYPDVQKRAQAELDAVLGNEEGTRRLPTFKDRESLLYLEAVYKEVLRWHVIGPMGIPHTSTEDDWYNGYFIPKGSLVFSNIWAISQDTAYYKDPTSFNPDRFMPDTSALDPHVFAFGFGRRKCPGVDMAGANLFIFMALTLSVLEFGPGDGGMPEAEFVSGTVSHPKPFAYSVRPRSKEALSTVKAVHAELPLKESDADKVQSVSTP</sequence>
<reference evidence="1" key="2">
    <citation type="journal article" date="2022" name="New Phytol.">
        <title>Evolutionary transition to the ectomycorrhizal habit in the genomes of a hyperdiverse lineage of mushroom-forming fungi.</title>
        <authorList>
            <person name="Looney B."/>
            <person name="Miyauchi S."/>
            <person name="Morin E."/>
            <person name="Drula E."/>
            <person name="Courty P.E."/>
            <person name="Kohler A."/>
            <person name="Kuo A."/>
            <person name="LaButti K."/>
            <person name="Pangilinan J."/>
            <person name="Lipzen A."/>
            <person name="Riley R."/>
            <person name="Andreopoulos W."/>
            <person name="He G."/>
            <person name="Johnson J."/>
            <person name="Nolan M."/>
            <person name="Tritt A."/>
            <person name="Barry K.W."/>
            <person name="Grigoriev I.V."/>
            <person name="Nagy L.G."/>
            <person name="Hibbett D."/>
            <person name="Henrissat B."/>
            <person name="Matheny P.B."/>
            <person name="Labbe J."/>
            <person name="Martin F.M."/>
        </authorList>
    </citation>
    <scope>NUCLEOTIDE SEQUENCE</scope>
    <source>
        <strain evidence="1">HHB10654</strain>
    </source>
</reference>
<protein>
    <submittedName>
        <fullName evidence="1">Cytochrome P450 oxidoreductase</fullName>
    </submittedName>
</protein>
<evidence type="ECO:0000313" key="1">
    <source>
        <dbReference type="EMBL" id="KAI0068104.1"/>
    </source>
</evidence>
<dbReference type="Proteomes" id="UP000814140">
    <property type="component" value="Unassembled WGS sequence"/>
</dbReference>
<proteinExistence type="predicted"/>
<name>A0ACB8TI05_9AGAM</name>
<comment type="caution">
    <text evidence="1">The sequence shown here is derived from an EMBL/GenBank/DDBJ whole genome shotgun (WGS) entry which is preliminary data.</text>
</comment>
<organism evidence="1 2">
    <name type="scientific">Artomyces pyxidatus</name>
    <dbReference type="NCBI Taxonomy" id="48021"/>
    <lineage>
        <taxon>Eukaryota</taxon>
        <taxon>Fungi</taxon>
        <taxon>Dikarya</taxon>
        <taxon>Basidiomycota</taxon>
        <taxon>Agaricomycotina</taxon>
        <taxon>Agaricomycetes</taxon>
        <taxon>Russulales</taxon>
        <taxon>Auriscalpiaceae</taxon>
        <taxon>Artomyces</taxon>
    </lineage>
</organism>
<evidence type="ECO:0000313" key="2">
    <source>
        <dbReference type="Proteomes" id="UP000814140"/>
    </source>
</evidence>
<gene>
    <name evidence="1" type="ORF">BV25DRAFT_1940798</name>
</gene>
<reference evidence="1" key="1">
    <citation type="submission" date="2021-03" db="EMBL/GenBank/DDBJ databases">
        <authorList>
            <consortium name="DOE Joint Genome Institute"/>
            <person name="Ahrendt S."/>
            <person name="Looney B.P."/>
            <person name="Miyauchi S."/>
            <person name="Morin E."/>
            <person name="Drula E."/>
            <person name="Courty P.E."/>
            <person name="Chicoki N."/>
            <person name="Fauchery L."/>
            <person name="Kohler A."/>
            <person name="Kuo A."/>
            <person name="Labutti K."/>
            <person name="Pangilinan J."/>
            <person name="Lipzen A."/>
            <person name="Riley R."/>
            <person name="Andreopoulos W."/>
            <person name="He G."/>
            <person name="Johnson J."/>
            <person name="Barry K.W."/>
            <person name="Grigoriev I.V."/>
            <person name="Nagy L."/>
            <person name="Hibbett D."/>
            <person name="Henrissat B."/>
            <person name="Matheny P.B."/>
            <person name="Labbe J."/>
            <person name="Martin F."/>
        </authorList>
    </citation>
    <scope>NUCLEOTIDE SEQUENCE</scope>
    <source>
        <strain evidence="1">HHB10654</strain>
    </source>
</reference>
<dbReference type="EMBL" id="MU277188">
    <property type="protein sequence ID" value="KAI0068104.1"/>
    <property type="molecule type" value="Genomic_DNA"/>
</dbReference>